<name>U4KPS2_ALTPJ</name>
<accession>U4KPS2</accession>
<evidence type="ECO:0000256" key="4">
    <source>
        <dbReference type="ARBA" id="ARBA00022705"/>
    </source>
</evidence>
<dbReference type="GO" id="GO:0009360">
    <property type="term" value="C:DNA polymerase III complex"/>
    <property type="evidence" value="ECO:0007669"/>
    <property type="project" value="TreeGrafter"/>
</dbReference>
<evidence type="ECO:0000256" key="7">
    <source>
        <dbReference type="ARBA" id="ARBA00049244"/>
    </source>
</evidence>
<dbReference type="SUPFAM" id="SSF48019">
    <property type="entry name" value="post-AAA+ oligomerization domain-like"/>
    <property type="match status" value="1"/>
</dbReference>
<dbReference type="InterPro" id="IPR008921">
    <property type="entry name" value="DNA_pol3_clamp-load_cplx_C"/>
</dbReference>
<organism evidence="9 10">
    <name type="scientific">Alteracholeplasma palmae (strain ATCC 49389 / J233)</name>
    <name type="common">Acholeplasma palmae</name>
    <dbReference type="NCBI Taxonomy" id="1318466"/>
    <lineage>
        <taxon>Bacteria</taxon>
        <taxon>Bacillati</taxon>
        <taxon>Mycoplasmatota</taxon>
        <taxon>Mollicutes</taxon>
        <taxon>Acholeplasmatales</taxon>
        <taxon>Acholeplasmataceae</taxon>
        <taxon>Acholeplasma</taxon>
    </lineage>
</organism>
<dbReference type="HOGENOM" id="CLU_1286432_0_0_14"/>
<gene>
    <name evidence="9" type="primary">holA</name>
    <name evidence="9" type="ORF">BN85407080</name>
</gene>
<reference evidence="9 10" key="1">
    <citation type="journal article" date="2013" name="J. Mol. Microbiol. Biotechnol.">
        <title>Analysis of the Complete Genomes of Acholeplasma brassicae , A. palmae and A. laidlawii and Their Comparison to the Obligate Parasites from ' Candidatus Phytoplasma'.</title>
        <authorList>
            <person name="Kube M."/>
            <person name="Siewert C."/>
            <person name="Migdoll A.M."/>
            <person name="Duduk B."/>
            <person name="Holz S."/>
            <person name="Rabus R."/>
            <person name="Seemuller E."/>
            <person name="Mitrovic J."/>
            <person name="Muller I."/>
            <person name="Buttner C."/>
            <person name="Reinhardt R."/>
        </authorList>
    </citation>
    <scope>NUCLEOTIDE SEQUENCE [LARGE SCALE GENOMIC DNA]</scope>
    <source>
        <strain evidence="9 10">J233</strain>
    </source>
</reference>
<dbReference type="GO" id="GO:0006261">
    <property type="term" value="P:DNA-templated DNA replication"/>
    <property type="evidence" value="ECO:0007669"/>
    <property type="project" value="TreeGrafter"/>
</dbReference>
<evidence type="ECO:0000259" key="8">
    <source>
        <dbReference type="Pfam" id="PF21694"/>
    </source>
</evidence>
<dbReference type="Pfam" id="PF21694">
    <property type="entry name" value="DNA_pol3_delta_C"/>
    <property type="match status" value="1"/>
</dbReference>
<dbReference type="Gene3D" id="1.20.272.10">
    <property type="match status" value="1"/>
</dbReference>
<keyword evidence="3 9" id="KW-0548">Nucleotidyltransferase</keyword>
<feature type="domain" description="DNA polymerase III delta subunit-like C-terminal" evidence="8">
    <location>
        <begin position="93"/>
        <end position="211"/>
    </location>
</feature>
<dbReference type="GO" id="GO:0003677">
    <property type="term" value="F:DNA binding"/>
    <property type="evidence" value="ECO:0007669"/>
    <property type="project" value="InterPro"/>
</dbReference>
<evidence type="ECO:0000256" key="6">
    <source>
        <dbReference type="ARBA" id="ARBA00034754"/>
    </source>
</evidence>
<evidence type="ECO:0000256" key="1">
    <source>
        <dbReference type="ARBA" id="ARBA00012417"/>
    </source>
</evidence>
<keyword evidence="10" id="KW-1185">Reference proteome</keyword>
<dbReference type="EMBL" id="FO681347">
    <property type="protein sequence ID" value="CCV64285.1"/>
    <property type="molecule type" value="Genomic_DNA"/>
</dbReference>
<dbReference type="NCBIfam" id="TIGR01128">
    <property type="entry name" value="holA"/>
    <property type="match status" value="1"/>
</dbReference>
<dbReference type="PANTHER" id="PTHR34388">
    <property type="entry name" value="DNA POLYMERASE III SUBUNIT DELTA"/>
    <property type="match status" value="1"/>
</dbReference>
<dbReference type="STRING" id="1318466.BN85407080"/>
<evidence type="ECO:0000256" key="5">
    <source>
        <dbReference type="ARBA" id="ARBA00022932"/>
    </source>
</evidence>
<comment type="catalytic activity">
    <reaction evidence="7">
        <text>DNA(n) + a 2'-deoxyribonucleoside 5'-triphosphate = DNA(n+1) + diphosphate</text>
        <dbReference type="Rhea" id="RHEA:22508"/>
        <dbReference type="Rhea" id="RHEA-COMP:17339"/>
        <dbReference type="Rhea" id="RHEA-COMP:17340"/>
        <dbReference type="ChEBI" id="CHEBI:33019"/>
        <dbReference type="ChEBI" id="CHEBI:61560"/>
        <dbReference type="ChEBI" id="CHEBI:173112"/>
        <dbReference type="EC" id="2.7.7.7"/>
    </reaction>
</comment>
<dbReference type="AlphaFoldDB" id="U4KPS2"/>
<evidence type="ECO:0000256" key="3">
    <source>
        <dbReference type="ARBA" id="ARBA00022695"/>
    </source>
</evidence>
<dbReference type="Proteomes" id="UP000032740">
    <property type="component" value="Chromosome"/>
</dbReference>
<keyword evidence="5" id="KW-0239">DNA-directed DNA polymerase</keyword>
<dbReference type="KEGG" id="apal:BN85407080"/>
<dbReference type="InterPro" id="IPR048466">
    <property type="entry name" value="DNA_pol3_delta-like_C"/>
</dbReference>
<dbReference type="PANTHER" id="PTHR34388:SF1">
    <property type="entry name" value="DNA POLYMERASE III SUBUNIT DELTA"/>
    <property type="match status" value="1"/>
</dbReference>
<dbReference type="InterPro" id="IPR027417">
    <property type="entry name" value="P-loop_NTPase"/>
</dbReference>
<evidence type="ECO:0000256" key="2">
    <source>
        <dbReference type="ARBA" id="ARBA00022679"/>
    </source>
</evidence>
<protein>
    <recommendedName>
        <fullName evidence="1">DNA-directed DNA polymerase</fullName>
        <ecNumber evidence="1">2.7.7.7</ecNumber>
    </recommendedName>
</protein>
<keyword evidence="4" id="KW-0235">DNA replication</keyword>
<dbReference type="SUPFAM" id="SSF52540">
    <property type="entry name" value="P-loop containing nucleoside triphosphate hydrolases"/>
    <property type="match status" value="1"/>
</dbReference>
<dbReference type="GO" id="GO:0003887">
    <property type="term" value="F:DNA-directed DNA polymerase activity"/>
    <property type="evidence" value="ECO:0007669"/>
    <property type="project" value="UniProtKB-KW"/>
</dbReference>
<dbReference type="EC" id="2.7.7.7" evidence="1"/>
<comment type="similarity">
    <text evidence="6">Belongs to the DNA polymerase HolA subunit family.</text>
</comment>
<keyword evidence="2 9" id="KW-0808">Transferase</keyword>
<sequence length="214" mass="25269">MEDTNDLILALKKYTYIDTVETLEKEQYPEYIKRVLKNEGFIIDDIAANELSIRVDYDLYALDLEINKLKLYSYDTKKITIELIKELVSKNLEDNIYELTKLVLEEKIEKAHEVFKDLMQTNEEPLRIINQLGQRVRELMYAKDLLNQHYNQEQIAQYFNYKKGRAYFLIKDAKVVKQEKLEYLLSSLSQLDFKIKSGNIDKKIGLELLILGSV</sequence>
<dbReference type="Gene3D" id="1.10.8.60">
    <property type="match status" value="1"/>
</dbReference>
<evidence type="ECO:0000313" key="10">
    <source>
        <dbReference type="Proteomes" id="UP000032740"/>
    </source>
</evidence>
<dbReference type="InterPro" id="IPR005790">
    <property type="entry name" value="DNA_polIII_delta"/>
</dbReference>
<evidence type="ECO:0000313" key="9">
    <source>
        <dbReference type="EMBL" id="CCV64285.1"/>
    </source>
</evidence>
<proteinExistence type="inferred from homology"/>